<sequence length="117" mass="13219">MLHHPTDRRNNALRSHLHKNFRHDPSSTGEPFVVTPYVARVPHRKTDLERSSRKSSRHPWHLTAESPATRVMGHTSCVPLPVRRHPESTPTGLAHSGMTRSPRDGARPVRKRSCSAT</sequence>
<name>M3DMH0_9ACTN</name>
<organism evidence="2 3">
    <name type="scientific">Streptomyces bottropensis ATCC 25435</name>
    <dbReference type="NCBI Taxonomy" id="1054862"/>
    <lineage>
        <taxon>Bacteria</taxon>
        <taxon>Bacillati</taxon>
        <taxon>Actinomycetota</taxon>
        <taxon>Actinomycetes</taxon>
        <taxon>Kitasatosporales</taxon>
        <taxon>Streptomycetaceae</taxon>
        <taxon>Streptomyces</taxon>
    </lineage>
</organism>
<dbReference type="EMBL" id="KB405056">
    <property type="protein sequence ID" value="EMF58132.1"/>
    <property type="molecule type" value="Genomic_DNA"/>
</dbReference>
<proteinExistence type="predicted"/>
<dbReference type="AlphaFoldDB" id="M3DMH0"/>
<protein>
    <submittedName>
        <fullName evidence="2">Uncharacterized protein</fullName>
    </submittedName>
</protein>
<feature type="region of interest" description="Disordered" evidence="1">
    <location>
        <begin position="1"/>
        <end position="117"/>
    </location>
</feature>
<accession>M3DMH0</accession>
<reference evidence="3" key="1">
    <citation type="journal article" date="2013" name="Genome Announc.">
        <title>Draft Genome Sequence of Streptomyces bottropensis ATCC 25435, a Bottromycin-Producing Actinomycete.</title>
        <authorList>
            <person name="Zhang H."/>
            <person name="Zhou W."/>
            <person name="Zhuang Y."/>
            <person name="Liang X."/>
            <person name="Liu T."/>
        </authorList>
    </citation>
    <scope>NUCLEOTIDE SEQUENCE [LARGE SCALE GENOMIC DNA]</scope>
    <source>
        <strain evidence="3">ATCC 25435</strain>
    </source>
</reference>
<dbReference type="Proteomes" id="UP000030760">
    <property type="component" value="Unassembled WGS sequence"/>
</dbReference>
<gene>
    <name evidence="2" type="ORF">SBD_0804</name>
</gene>
<evidence type="ECO:0000256" key="1">
    <source>
        <dbReference type="SAM" id="MobiDB-lite"/>
    </source>
</evidence>
<evidence type="ECO:0000313" key="3">
    <source>
        <dbReference type="Proteomes" id="UP000030760"/>
    </source>
</evidence>
<feature type="compositionally biased region" description="Basic and acidic residues" evidence="1">
    <location>
        <begin position="1"/>
        <end position="10"/>
    </location>
</feature>
<feature type="compositionally biased region" description="Basic residues" evidence="1">
    <location>
        <begin position="108"/>
        <end position="117"/>
    </location>
</feature>
<evidence type="ECO:0000313" key="2">
    <source>
        <dbReference type="EMBL" id="EMF58132.1"/>
    </source>
</evidence>